<evidence type="ECO:0000259" key="3">
    <source>
        <dbReference type="Pfam" id="PF05532"/>
    </source>
</evidence>
<comment type="similarity">
    <text evidence="1">Belongs to the UPF0337 (CsbD) family.</text>
</comment>
<accession>A0A850PF64</accession>
<evidence type="ECO:0000313" key="4">
    <source>
        <dbReference type="EMBL" id="NVN41100.1"/>
    </source>
</evidence>
<dbReference type="RefSeq" id="WP_176614016.1">
    <property type="nucleotide sequence ID" value="NZ_JABXXR010000090.1"/>
</dbReference>
<gene>
    <name evidence="4" type="ORF">HUK82_11100</name>
</gene>
<protein>
    <submittedName>
        <fullName evidence="4">CsbD family protein</fullName>
    </submittedName>
</protein>
<dbReference type="Gene3D" id="1.10.1470.10">
    <property type="entry name" value="YjbJ"/>
    <property type="match status" value="1"/>
</dbReference>
<comment type="caution">
    <text evidence="4">The sequence shown here is derived from an EMBL/GenBank/DDBJ whole genome shotgun (WGS) entry which is preliminary data.</text>
</comment>
<feature type="transmembrane region" description="Helical" evidence="2">
    <location>
        <begin position="77"/>
        <end position="95"/>
    </location>
</feature>
<name>A0A850PF64_9PROT</name>
<evidence type="ECO:0000313" key="5">
    <source>
        <dbReference type="Proteomes" id="UP000585665"/>
    </source>
</evidence>
<feature type="domain" description="CsbD-like" evidence="3">
    <location>
        <begin position="12"/>
        <end position="60"/>
    </location>
</feature>
<evidence type="ECO:0000256" key="1">
    <source>
        <dbReference type="ARBA" id="ARBA00009129"/>
    </source>
</evidence>
<dbReference type="SUPFAM" id="SSF69047">
    <property type="entry name" value="Hypothetical protein YjbJ"/>
    <property type="match status" value="1"/>
</dbReference>
<dbReference type="InterPro" id="IPR036629">
    <property type="entry name" value="YjbJ_sf"/>
</dbReference>
<keyword evidence="2" id="KW-1133">Transmembrane helix</keyword>
<reference evidence="4 5" key="1">
    <citation type="submission" date="2020-06" db="EMBL/GenBank/DDBJ databases">
        <title>Description of novel acetic acid bacteria.</title>
        <authorList>
            <person name="Sombolestani A."/>
        </authorList>
    </citation>
    <scope>NUCLEOTIDE SEQUENCE [LARGE SCALE GENOMIC DNA]</scope>
    <source>
        <strain evidence="4 5">LMG 27010</strain>
    </source>
</reference>
<proteinExistence type="inferred from homology"/>
<sequence>MADDKIDTTAQRAQGFMDEVKGRVKDGVGGLAGDIGLQAEGKFDQLAGVARQEFADLYDEGNSRLEQAVALVKDRPLASLGVVAVAGILLGWLFFPRRKG</sequence>
<dbReference type="EMBL" id="JABXXR010000090">
    <property type="protein sequence ID" value="NVN41100.1"/>
    <property type="molecule type" value="Genomic_DNA"/>
</dbReference>
<dbReference type="Pfam" id="PF05532">
    <property type="entry name" value="CsbD"/>
    <property type="match status" value="1"/>
</dbReference>
<dbReference type="AlphaFoldDB" id="A0A850PF64"/>
<organism evidence="4 5">
    <name type="scientific">Ameyamaea chiangmaiensis</name>
    <dbReference type="NCBI Taxonomy" id="442969"/>
    <lineage>
        <taxon>Bacteria</taxon>
        <taxon>Pseudomonadati</taxon>
        <taxon>Pseudomonadota</taxon>
        <taxon>Alphaproteobacteria</taxon>
        <taxon>Acetobacterales</taxon>
        <taxon>Acetobacteraceae</taxon>
        <taxon>Ameyamaea</taxon>
    </lineage>
</organism>
<evidence type="ECO:0000256" key="2">
    <source>
        <dbReference type="SAM" id="Phobius"/>
    </source>
</evidence>
<keyword evidence="5" id="KW-1185">Reference proteome</keyword>
<keyword evidence="2" id="KW-0812">Transmembrane</keyword>
<dbReference type="Proteomes" id="UP000585665">
    <property type="component" value="Unassembled WGS sequence"/>
</dbReference>
<dbReference type="InterPro" id="IPR008462">
    <property type="entry name" value="CsbD"/>
</dbReference>
<keyword evidence="2" id="KW-0472">Membrane</keyword>